<protein>
    <submittedName>
        <fullName evidence="2">Uncharacterized protein</fullName>
    </submittedName>
</protein>
<feature type="transmembrane region" description="Helical" evidence="1">
    <location>
        <begin position="12"/>
        <end position="34"/>
    </location>
</feature>
<keyword evidence="1" id="KW-1133">Transmembrane helix</keyword>
<reference evidence="2 3" key="1">
    <citation type="submission" date="2017-08" db="EMBL/GenBank/DDBJ databases">
        <title>Burning lignite coal seam in the remote Altai Mountains harbors a hydrogen-driven thermophilic microbial community.</title>
        <authorList>
            <person name="Kadnikov V.V."/>
            <person name="Mardanov A.V."/>
            <person name="Ivasenko D."/>
            <person name="Beletsky A.V."/>
            <person name="Karnachuk O.V."/>
            <person name="Ravin N.V."/>
        </authorList>
    </citation>
    <scope>NUCLEOTIDE SEQUENCE [LARGE SCALE GENOMIC DNA]</scope>
    <source>
        <strain evidence="2">AL31</strain>
    </source>
</reference>
<evidence type="ECO:0000313" key="2">
    <source>
        <dbReference type="EMBL" id="PTQ52594.1"/>
    </source>
</evidence>
<accession>A0A2T5G8R6</accession>
<dbReference type="AlphaFoldDB" id="A0A2T5G8R6"/>
<proteinExistence type="predicted"/>
<evidence type="ECO:0000256" key="1">
    <source>
        <dbReference type="SAM" id="Phobius"/>
    </source>
</evidence>
<evidence type="ECO:0000313" key="3">
    <source>
        <dbReference type="Proteomes" id="UP000244016"/>
    </source>
</evidence>
<comment type="caution">
    <text evidence="2">The sequence shown here is derived from an EMBL/GenBank/DDBJ whole genome shotgun (WGS) entry which is preliminary data.</text>
</comment>
<dbReference type="EMBL" id="PEBW01000002">
    <property type="protein sequence ID" value="PTQ52594.1"/>
    <property type="molecule type" value="Genomic_DNA"/>
</dbReference>
<keyword evidence="1" id="KW-0472">Membrane</keyword>
<sequence length="44" mass="4756">MLSAAGALAKYVSLPFVLPFSQLVGITLYCWGVVSLSSPRQMRP</sequence>
<organism evidence="2 3">
    <name type="scientific">Brockia lithotrophica</name>
    <dbReference type="NCBI Taxonomy" id="933949"/>
    <lineage>
        <taxon>Bacteria</taxon>
        <taxon>Bacillati</taxon>
        <taxon>Bacillota</taxon>
        <taxon>Bacilli</taxon>
        <taxon>Bacillales</taxon>
        <taxon>Bacillales Family X. Incertae Sedis</taxon>
        <taxon>Brockia</taxon>
    </lineage>
</organism>
<name>A0A2T5G8R6_9BACL</name>
<dbReference type="Proteomes" id="UP000244016">
    <property type="component" value="Unassembled WGS sequence"/>
</dbReference>
<gene>
    <name evidence="2" type="ORF">BLITH_0773</name>
</gene>
<keyword evidence="1" id="KW-0812">Transmembrane</keyword>